<evidence type="ECO:0000259" key="16">
    <source>
        <dbReference type="Pfam" id="PF17900"/>
    </source>
</evidence>
<dbReference type="EMBL" id="CAQQ02124029">
    <property type="status" value="NOT_ANNOTATED_CDS"/>
    <property type="molecule type" value="Genomic_DNA"/>
</dbReference>
<keyword evidence="9" id="KW-0378">Hydrolase</keyword>
<dbReference type="GO" id="GO:0042277">
    <property type="term" value="F:peptide binding"/>
    <property type="evidence" value="ECO:0007669"/>
    <property type="project" value="TreeGrafter"/>
</dbReference>
<evidence type="ECO:0000256" key="4">
    <source>
        <dbReference type="ARBA" id="ARBA00022475"/>
    </source>
</evidence>
<name>T1H3Y7_MEGSC</name>
<keyword evidence="13" id="KW-0325">Glycoprotein</keyword>
<keyword evidence="5" id="KW-0336">GPI-anchor</keyword>
<dbReference type="InterPro" id="IPR045357">
    <property type="entry name" value="Aminopeptidase_N-like_N"/>
</dbReference>
<dbReference type="STRING" id="36166.T1H3Y7"/>
<proteinExistence type="inferred from homology"/>
<dbReference type="GO" id="GO:0005615">
    <property type="term" value="C:extracellular space"/>
    <property type="evidence" value="ECO:0007669"/>
    <property type="project" value="TreeGrafter"/>
</dbReference>
<dbReference type="FunFam" id="2.60.40.1910:FF:000008">
    <property type="entry name" value="Aminopeptidase"/>
    <property type="match status" value="1"/>
</dbReference>
<evidence type="ECO:0000256" key="7">
    <source>
        <dbReference type="ARBA" id="ARBA00022723"/>
    </source>
</evidence>
<evidence type="ECO:0000256" key="5">
    <source>
        <dbReference type="ARBA" id="ARBA00022622"/>
    </source>
</evidence>
<comment type="similarity">
    <text evidence="3">Belongs to the peptidase M1 family.</text>
</comment>
<dbReference type="Pfam" id="PF01433">
    <property type="entry name" value="Peptidase_M1"/>
    <property type="match status" value="1"/>
</dbReference>
<dbReference type="Proteomes" id="UP000015102">
    <property type="component" value="Unassembled WGS sequence"/>
</dbReference>
<keyword evidence="7" id="KW-0479">Metal-binding</keyword>
<dbReference type="AlphaFoldDB" id="T1H3Y7"/>
<dbReference type="GO" id="GO:0005886">
    <property type="term" value="C:plasma membrane"/>
    <property type="evidence" value="ECO:0007669"/>
    <property type="project" value="UniProtKB-SubCell"/>
</dbReference>
<keyword evidence="8" id="KW-0732">Signal</keyword>
<evidence type="ECO:0000256" key="14">
    <source>
        <dbReference type="ARBA" id="ARBA00023288"/>
    </source>
</evidence>
<evidence type="ECO:0000256" key="11">
    <source>
        <dbReference type="ARBA" id="ARBA00023049"/>
    </source>
</evidence>
<evidence type="ECO:0000256" key="10">
    <source>
        <dbReference type="ARBA" id="ARBA00022833"/>
    </source>
</evidence>
<keyword evidence="6" id="KW-0645">Protease</keyword>
<dbReference type="GO" id="GO:0008270">
    <property type="term" value="F:zinc ion binding"/>
    <property type="evidence" value="ECO:0007669"/>
    <property type="project" value="InterPro"/>
</dbReference>
<evidence type="ECO:0000256" key="8">
    <source>
        <dbReference type="ARBA" id="ARBA00022729"/>
    </source>
</evidence>
<evidence type="ECO:0000256" key="2">
    <source>
        <dbReference type="ARBA" id="ARBA00004609"/>
    </source>
</evidence>
<dbReference type="Gene3D" id="2.60.40.1910">
    <property type="match status" value="1"/>
</dbReference>
<organism evidence="17 18">
    <name type="scientific">Megaselia scalaris</name>
    <name type="common">Humpbacked fly</name>
    <name type="synonym">Phora scalaris</name>
    <dbReference type="NCBI Taxonomy" id="36166"/>
    <lineage>
        <taxon>Eukaryota</taxon>
        <taxon>Metazoa</taxon>
        <taxon>Ecdysozoa</taxon>
        <taxon>Arthropoda</taxon>
        <taxon>Hexapoda</taxon>
        <taxon>Insecta</taxon>
        <taxon>Pterygota</taxon>
        <taxon>Neoptera</taxon>
        <taxon>Endopterygota</taxon>
        <taxon>Diptera</taxon>
        <taxon>Brachycera</taxon>
        <taxon>Muscomorpha</taxon>
        <taxon>Platypezoidea</taxon>
        <taxon>Phoridae</taxon>
        <taxon>Megaseliini</taxon>
        <taxon>Megaselia</taxon>
    </lineage>
</organism>
<dbReference type="Pfam" id="PF17900">
    <property type="entry name" value="Peptidase_M1_N"/>
    <property type="match status" value="1"/>
</dbReference>
<dbReference type="GO" id="GO:0005737">
    <property type="term" value="C:cytoplasm"/>
    <property type="evidence" value="ECO:0007669"/>
    <property type="project" value="TreeGrafter"/>
</dbReference>
<reference evidence="18" key="1">
    <citation type="submission" date="2013-02" db="EMBL/GenBank/DDBJ databases">
        <authorList>
            <person name="Hughes D."/>
        </authorList>
    </citation>
    <scope>NUCLEOTIDE SEQUENCE</scope>
    <source>
        <strain>Durham</strain>
        <strain evidence="18">NC isolate 2 -- Noor lab</strain>
    </source>
</reference>
<reference evidence="17" key="2">
    <citation type="submission" date="2015-06" db="UniProtKB">
        <authorList>
            <consortium name="EnsemblMetazoa"/>
        </authorList>
    </citation>
    <scope>IDENTIFICATION</scope>
</reference>
<dbReference type="InterPro" id="IPR042097">
    <property type="entry name" value="Aminopeptidase_N-like_N_sf"/>
</dbReference>
<dbReference type="SUPFAM" id="SSF63737">
    <property type="entry name" value="Leukotriene A4 hydrolase N-terminal domain"/>
    <property type="match status" value="1"/>
</dbReference>
<dbReference type="GO" id="GO:0006508">
    <property type="term" value="P:proteolysis"/>
    <property type="evidence" value="ECO:0007669"/>
    <property type="project" value="UniProtKB-KW"/>
</dbReference>
<sequence length="287" mass="33591">VHKEIGTYSLTIKYNGTLRDDKLGFYRSNYTNAKGETVWLAATQFAPTYARSAFPCLDEPNKKATFDIKLTYPADKFAISNMPNSSFVVKIDADISIRPMTHYVETIDEIKKNYDKIAYEKSSCVLRMFDNAIGKDKFKKAVDMYLQNKSFKNAEEDDLFKYLEEAFKIYGDNSVNITKAMKSWTNQRGFPIVFANVNYREGTIELSQQRFVDKFQKDLDDPIYFIPINYISSKTERPKNHTAFTWFKNKTQTYQLPNEFSVNDWIVLNFEQTGYYRINYDNSTWSI</sequence>
<dbReference type="HOGENOM" id="CLU_971707_0_0_1"/>
<dbReference type="GO" id="GO:0098552">
    <property type="term" value="C:side of membrane"/>
    <property type="evidence" value="ECO:0007669"/>
    <property type="project" value="UniProtKB-KW"/>
</dbReference>
<evidence type="ECO:0000256" key="13">
    <source>
        <dbReference type="ARBA" id="ARBA00023180"/>
    </source>
</evidence>
<comment type="cofactor">
    <cofactor evidence="1">
        <name>Zn(2+)</name>
        <dbReference type="ChEBI" id="CHEBI:29105"/>
    </cofactor>
</comment>
<comment type="subcellular location">
    <subcellularLocation>
        <location evidence="2">Cell membrane</location>
        <topology evidence="2">Lipid-anchor</topology>
        <topology evidence="2">GPI-anchor</topology>
    </subcellularLocation>
</comment>
<protein>
    <submittedName>
        <fullName evidence="17">Uncharacterized protein</fullName>
    </submittedName>
</protein>
<evidence type="ECO:0000256" key="3">
    <source>
        <dbReference type="ARBA" id="ARBA00010136"/>
    </source>
</evidence>
<dbReference type="OMA" id="HYVETID"/>
<feature type="domain" description="Peptidase M1 membrane alanine aminopeptidase" evidence="15">
    <location>
        <begin position="88"/>
        <end position="184"/>
    </location>
</feature>
<evidence type="ECO:0000313" key="18">
    <source>
        <dbReference type="Proteomes" id="UP000015102"/>
    </source>
</evidence>
<feature type="domain" description="Aminopeptidase N-like N-terminal" evidence="16">
    <location>
        <begin position="6"/>
        <end position="85"/>
    </location>
</feature>
<dbReference type="EnsemblMetazoa" id="MESCA010984-RA">
    <property type="protein sequence ID" value="MESCA010984-PA"/>
    <property type="gene ID" value="MESCA010984"/>
</dbReference>
<evidence type="ECO:0000256" key="9">
    <source>
        <dbReference type="ARBA" id="ARBA00022801"/>
    </source>
</evidence>
<dbReference type="PANTHER" id="PTHR11533">
    <property type="entry name" value="PROTEASE M1 ZINC METALLOPROTEASE"/>
    <property type="match status" value="1"/>
</dbReference>
<accession>T1H3Y7</accession>
<keyword evidence="11" id="KW-0482">Metalloprotease</keyword>
<dbReference type="Gene3D" id="2.60.40.1730">
    <property type="entry name" value="tricorn interacting facor f3 domain"/>
    <property type="match status" value="1"/>
</dbReference>
<evidence type="ECO:0000256" key="1">
    <source>
        <dbReference type="ARBA" id="ARBA00001947"/>
    </source>
</evidence>
<dbReference type="GO" id="GO:0043171">
    <property type="term" value="P:peptide catabolic process"/>
    <property type="evidence" value="ECO:0007669"/>
    <property type="project" value="TreeGrafter"/>
</dbReference>
<evidence type="ECO:0000259" key="15">
    <source>
        <dbReference type="Pfam" id="PF01433"/>
    </source>
</evidence>
<evidence type="ECO:0000256" key="6">
    <source>
        <dbReference type="ARBA" id="ARBA00022670"/>
    </source>
</evidence>
<dbReference type="SUPFAM" id="SSF55486">
    <property type="entry name" value="Metalloproteases ('zincins'), catalytic domain"/>
    <property type="match status" value="1"/>
</dbReference>
<dbReference type="GO" id="GO:0070006">
    <property type="term" value="F:metalloaminopeptidase activity"/>
    <property type="evidence" value="ECO:0007669"/>
    <property type="project" value="TreeGrafter"/>
</dbReference>
<keyword evidence="4" id="KW-1003">Cell membrane</keyword>
<evidence type="ECO:0000313" key="17">
    <source>
        <dbReference type="EnsemblMetazoa" id="MESCA010984-PA"/>
    </source>
</evidence>
<keyword evidence="10" id="KW-0862">Zinc</keyword>
<dbReference type="InterPro" id="IPR050344">
    <property type="entry name" value="Peptidase_M1_aminopeptidases"/>
</dbReference>
<dbReference type="PANTHER" id="PTHR11533:SF290">
    <property type="entry name" value="AMINOPEPTIDASE"/>
    <property type="match status" value="1"/>
</dbReference>
<keyword evidence="14" id="KW-0449">Lipoprotein</keyword>
<evidence type="ECO:0000256" key="12">
    <source>
        <dbReference type="ARBA" id="ARBA00023136"/>
    </source>
</evidence>
<keyword evidence="12" id="KW-0472">Membrane</keyword>
<dbReference type="EMBL" id="CAQQ02124030">
    <property type="status" value="NOT_ANNOTATED_CDS"/>
    <property type="molecule type" value="Genomic_DNA"/>
</dbReference>
<keyword evidence="18" id="KW-1185">Reference proteome</keyword>
<dbReference type="InterPro" id="IPR014782">
    <property type="entry name" value="Peptidase_M1_dom"/>
</dbReference>